<feature type="compositionally biased region" description="Polar residues" evidence="1">
    <location>
        <begin position="111"/>
        <end position="122"/>
    </location>
</feature>
<organism evidence="2 3">
    <name type="scientific">Rubus argutus</name>
    <name type="common">Southern blackberry</name>
    <dbReference type="NCBI Taxonomy" id="59490"/>
    <lineage>
        <taxon>Eukaryota</taxon>
        <taxon>Viridiplantae</taxon>
        <taxon>Streptophyta</taxon>
        <taxon>Embryophyta</taxon>
        <taxon>Tracheophyta</taxon>
        <taxon>Spermatophyta</taxon>
        <taxon>Magnoliopsida</taxon>
        <taxon>eudicotyledons</taxon>
        <taxon>Gunneridae</taxon>
        <taxon>Pentapetalae</taxon>
        <taxon>rosids</taxon>
        <taxon>fabids</taxon>
        <taxon>Rosales</taxon>
        <taxon>Rosaceae</taxon>
        <taxon>Rosoideae</taxon>
        <taxon>Rosoideae incertae sedis</taxon>
        <taxon>Rubus</taxon>
    </lineage>
</organism>
<feature type="region of interest" description="Disordered" evidence="1">
    <location>
        <begin position="1"/>
        <end position="24"/>
    </location>
</feature>
<dbReference type="Proteomes" id="UP001457282">
    <property type="component" value="Unassembled WGS sequence"/>
</dbReference>
<dbReference type="PANTHER" id="PTHR15967:SF0">
    <property type="entry name" value="E2F-ASSOCIATED PHOSPHOPROTEIN"/>
    <property type="match status" value="1"/>
</dbReference>
<accession>A0AAW1X3V9</accession>
<evidence type="ECO:0008006" key="4">
    <source>
        <dbReference type="Google" id="ProtNLM"/>
    </source>
</evidence>
<keyword evidence="3" id="KW-1185">Reference proteome</keyword>
<dbReference type="PANTHER" id="PTHR15967">
    <property type="entry name" value="E2F-ASSOCIATED PHOSPHOPROTEIN"/>
    <property type="match status" value="1"/>
</dbReference>
<proteinExistence type="predicted"/>
<dbReference type="Pfam" id="PF10238">
    <property type="entry name" value="Eapp_C"/>
    <property type="match status" value="1"/>
</dbReference>
<reference evidence="2 3" key="1">
    <citation type="journal article" date="2023" name="G3 (Bethesda)">
        <title>A chromosome-length genome assembly and annotation of blackberry (Rubus argutus, cv. 'Hillquist').</title>
        <authorList>
            <person name="Bruna T."/>
            <person name="Aryal R."/>
            <person name="Dudchenko O."/>
            <person name="Sargent D.J."/>
            <person name="Mead D."/>
            <person name="Buti M."/>
            <person name="Cavallini A."/>
            <person name="Hytonen T."/>
            <person name="Andres J."/>
            <person name="Pham M."/>
            <person name="Weisz D."/>
            <person name="Mascagni F."/>
            <person name="Usai G."/>
            <person name="Natali L."/>
            <person name="Bassil N."/>
            <person name="Fernandez G.E."/>
            <person name="Lomsadze A."/>
            <person name="Armour M."/>
            <person name="Olukolu B."/>
            <person name="Poorten T."/>
            <person name="Britton C."/>
            <person name="Davik J."/>
            <person name="Ashrafi H."/>
            <person name="Aiden E.L."/>
            <person name="Borodovsky M."/>
            <person name="Worthington M."/>
        </authorList>
    </citation>
    <scope>NUCLEOTIDE SEQUENCE [LARGE SCALE GENOMIC DNA]</scope>
    <source>
        <strain evidence="2">PI 553951</strain>
    </source>
</reference>
<gene>
    <name evidence="2" type="ORF">M0R45_018766</name>
</gene>
<evidence type="ECO:0000256" key="1">
    <source>
        <dbReference type="SAM" id="MobiDB-lite"/>
    </source>
</evidence>
<evidence type="ECO:0000313" key="2">
    <source>
        <dbReference type="EMBL" id="KAK9931492.1"/>
    </source>
</evidence>
<dbReference type="EMBL" id="JBEDUW010000004">
    <property type="protein sequence ID" value="KAK9931492.1"/>
    <property type="molecule type" value="Genomic_DNA"/>
</dbReference>
<dbReference type="AlphaFoldDB" id="A0AAW1X3V9"/>
<feature type="region of interest" description="Disordered" evidence="1">
    <location>
        <begin position="101"/>
        <end position="122"/>
    </location>
</feature>
<comment type="caution">
    <text evidence="2">The sequence shown here is derived from an EMBL/GenBank/DDBJ whole genome shotgun (WGS) entry which is preliminary data.</text>
</comment>
<dbReference type="InterPro" id="IPR019370">
    <property type="entry name" value="E2F-assoc_phosphoprotein"/>
</dbReference>
<sequence>MDEMKDNIMASPTNSQKTVSDDEEIDYSIKPEFYDSDLDDKDELWVQKKRKGGTSDAVLSCPACFTTLCLECQRHEKYVTQYRAVFVVNCKIGSDQVIHQKEARPRRAKSGRQSSEIESNPAGNQTFKQVCCLVCSTEIGVIDEDEVYHFFNVLPSES</sequence>
<protein>
    <recommendedName>
        <fullName evidence="4">E2F-associated phosphoprotein</fullName>
    </recommendedName>
</protein>
<evidence type="ECO:0000313" key="3">
    <source>
        <dbReference type="Proteomes" id="UP001457282"/>
    </source>
</evidence>
<name>A0AAW1X3V9_RUBAR</name>
<dbReference type="GO" id="GO:0005634">
    <property type="term" value="C:nucleus"/>
    <property type="evidence" value="ECO:0007669"/>
    <property type="project" value="TreeGrafter"/>
</dbReference>